<dbReference type="GO" id="GO:0071897">
    <property type="term" value="P:DNA biosynthetic process"/>
    <property type="evidence" value="ECO:0007669"/>
    <property type="project" value="UniProtKB-KW"/>
</dbReference>
<feature type="binding site" evidence="8">
    <location>
        <position position="146"/>
    </location>
    <ligand>
        <name>Zn(2+)</name>
        <dbReference type="ChEBI" id="CHEBI:29105"/>
    </ligand>
</feature>
<dbReference type="RefSeq" id="WP_044284307.1">
    <property type="nucleotide sequence ID" value="NZ_JFAD01000026.1"/>
</dbReference>
<evidence type="ECO:0000256" key="10">
    <source>
        <dbReference type="PIRSR" id="PIRSR035805-2"/>
    </source>
</evidence>
<keyword evidence="7 8" id="KW-0067">ATP-binding</keyword>
<keyword evidence="8" id="KW-0963">Cytoplasm</keyword>
<dbReference type="Proteomes" id="UP000020977">
    <property type="component" value="Unassembled WGS sequence"/>
</dbReference>
<evidence type="ECO:0000256" key="7">
    <source>
        <dbReference type="ARBA" id="ARBA00022840"/>
    </source>
</evidence>
<sequence length="184" mass="20737">MYKKFFEGIIEVITGPMFSGKSDELIKRIKILTYANIKILVIKPLIDNRFSDCEIVSRSGLRIPTFSAKTTQEIKDLFAKEKYGAIAIDEIQFFSEDIIPFLDKIANKGIRVIVSGLDQDFRRKPFGVLPNLMAIAENVTKLQAVCTICKRAATTTARLVKSEKQNLIGDSAEYEARCRACHNL</sequence>
<feature type="binding site" evidence="8">
    <location>
        <position position="149"/>
    </location>
    <ligand>
        <name>Zn(2+)</name>
        <dbReference type="ChEBI" id="CHEBI:29105"/>
    </ligand>
</feature>
<comment type="caution">
    <text evidence="13">The sequence shown here is derived from an EMBL/GenBank/DDBJ whole genome shotgun (WGS) entry which is preliminary data.</text>
</comment>
<evidence type="ECO:0000256" key="6">
    <source>
        <dbReference type="ARBA" id="ARBA00022777"/>
    </source>
</evidence>
<dbReference type="NCBIfam" id="NF003296">
    <property type="entry name" value="PRK04296.1-1"/>
    <property type="match status" value="1"/>
</dbReference>
<dbReference type="Gene3D" id="3.40.50.300">
    <property type="entry name" value="P-loop containing nucleotide triphosphate hydrolases"/>
    <property type="match status" value="1"/>
</dbReference>
<name>A0A014NQ46_9BACT</name>
<comment type="subcellular location">
    <subcellularLocation>
        <location evidence="8">Cytoplasm</location>
    </subcellularLocation>
</comment>
<dbReference type="AlphaFoldDB" id="A0A014NQ46"/>
<dbReference type="PIRSF" id="PIRSF035805">
    <property type="entry name" value="TK_cell"/>
    <property type="match status" value="1"/>
</dbReference>
<keyword evidence="8" id="KW-0862">Zinc</keyword>
<comment type="catalytic activity">
    <reaction evidence="8 11">
        <text>thymidine + ATP = dTMP + ADP + H(+)</text>
        <dbReference type="Rhea" id="RHEA:19129"/>
        <dbReference type="ChEBI" id="CHEBI:15378"/>
        <dbReference type="ChEBI" id="CHEBI:17748"/>
        <dbReference type="ChEBI" id="CHEBI:30616"/>
        <dbReference type="ChEBI" id="CHEBI:63528"/>
        <dbReference type="ChEBI" id="CHEBI:456216"/>
        <dbReference type="EC" id="2.7.1.21"/>
    </reaction>
</comment>
<keyword evidence="4 8" id="KW-0808">Transferase</keyword>
<dbReference type="PATRIC" id="fig|1188239.3.peg.1158"/>
<dbReference type="InterPro" id="IPR027417">
    <property type="entry name" value="P-loop_NTPase"/>
</dbReference>
<feature type="binding site" evidence="8">
    <location>
        <begin position="15"/>
        <end position="22"/>
    </location>
    <ligand>
        <name>ATP</name>
        <dbReference type="ChEBI" id="CHEBI:30616"/>
    </ligand>
</feature>
<dbReference type="GO" id="GO:0046104">
    <property type="term" value="P:thymidine metabolic process"/>
    <property type="evidence" value="ECO:0007669"/>
    <property type="project" value="TreeGrafter"/>
</dbReference>
<feature type="binding site" evidence="10">
    <location>
        <position position="174"/>
    </location>
    <ligand>
        <name>substrate</name>
    </ligand>
</feature>
<evidence type="ECO:0000313" key="13">
    <source>
        <dbReference type="EMBL" id="EXU61017.1"/>
    </source>
</evidence>
<evidence type="ECO:0000256" key="9">
    <source>
        <dbReference type="PIRSR" id="PIRSR035805-1"/>
    </source>
</evidence>
<comment type="similarity">
    <text evidence="1 8 12">Belongs to the thymidine kinase family.</text>
</comment>
<dbReference type="PANTHER" id="PTHR11441">
    <property type="entry name" value="THYMIDINE KINASE"/>
    <property type="match status" value="1"/>
</dbReference>
<accession>A0A014NQ46</accession>
<evidence type="ECO:0000256" key="1">
    <source>
        <dbReference type="ARBA" id="ARBA00007587"/>
    </source>
</evidence>
<feature type="binding site" evidence="8">
    <location>
        <position position="178"/>
    </location>
    <ligand>
        <name>Zn(2+)</name>
        <dbReference type="ChEBI" id="CHEBI:29105"/>
    </ligand>
</feature>
<evidence type="ECO:0000313" key="14">
    <source>
        <dbReference type="Proteomes" id="UP000020977"/>
    </source>
</evidence>
<proteinExistence type="inferred from homology"/>
<dbReference type="Gene3D" id="3.30.60.20">
    <property type="match status" value="1"/>
</dbReference>
<keyword evidence="6 8" id="KW-0418">Kinase</keyword>
<dbReference type="eggNOG" id="COG1435">
    <property type="taxonomic scope" value="Bacteria"/>
</dbReference>
<evidence type="ECO:0000256" key="2">
    <source>
        <dbReference type="ARBA" id="ARBA00012118"/>
    </source>
</evidence>
<dbReference type="GO" id="GO:0008270">
    <property type="term" value="F:zinc ion binding"/>
    <property type="evidence" value="ECO:0007669"/>
    <property type="project" value="UniProtKB-UniRule"/>
</dbReference>
<dbReference type="GO" id="GO:0005524">
    <property type="term" value="F:ATP binding"/>
    <property type="evidence" value="ECO:0007669"/>
    <property type="project" value="UniProtKB-UniRule"/>
</dbReference>
<evidence type="ECO:0000256" key="8">
    <source>
        <dbReference type="HAMAP-Rule" id="MF_00124"/>
    </source>
</evidence>
<feature type="binding site" evidence="8">
    <location>
        <position position="181"/>
    </location>
    <ligand>
        <name>Zn(2+)</name>
        <dbReference type="ChEBI" id="CHEBI:29105"/>
    </ligand>
</feature>
<dbReference type="EC" id="2.7.1.21" evidence="2 8"/>
<organism evidence="13 14">
    <name type="scientific">Mesomycoplasma ovipneumoniae 14811</name>
    <dbReference type="NCBI Taxonomy" id="1188239"/>
    <lineage>
        <taxon>Bacteria</taxon>
        <taxon>Bacillati</taxon>
        <taxon>Mycoplasmatota</taxon>
        <taxon>Mycoplasmoidales</taxon>
        <taxon>Metamycoplasmataceae</taxon>
        <taxon>Mesomycoplasma</taxon>
    </lineage>
</organism>
<dbReference type="EMBL" id="JFAD01000026">
    <property type="protein sequence ID" value="EXU61017.1"/>
    <property type="molecule type" value="Genomic_DNA"/>
</dbReference>
<dbReference type="HAMAP" id="MF_00124">
    <property type="entry name" value="Thymidine_kinase"/>
    <property type="match status" value="1"/>
</dbReference>
<reference evidence="13 14" key="1">
    <citation type="submission" date="2014-03" db="EMBL/GenBank/DDBJ databases">
        <title>Genome sequence of Mycoplasma ovipneumoniae strain 14811.</title>
        <authorList>
            <person name="Sirand-Pugnet P."/>
            <person name="Breton M."/>
            <person name="Dordet-Frisoni E."/>
            <person name="Baranowski E."/>
            <person name="Barre A."/>
            <person name="Couture C."/>
            <person name="Dupuy V."/>
            <person name="Gaurivaud P."/>
            <person name="Jacob D."/>
            <person name="Lemaitre C."/>
            <person name="Manso-Silvan L."/>
            <person name="Nikolski M."/>
            <person name="Nouvel L.-X."/>
            <person name="Poumarat F."/>
            <person name="Tardy F."/>
            <person name="Thebault P."/>
            <person name="Theil S."/>
            <person name="Citti C."/>
            <person name="Thiaucourt F."/>
            <person name="Blanchard A."/>
        </authorList>
    </citation>
    <scope>NUCLEOTIDE SEQUENCE [LARGE SCALE GENOMIC DNA]</scope>
    <source>
        <strain evidence="13 14">14811</strain>
    </source>
</reference>
<dbReference type="GO" id="GO:0004797">
    <property type="term" value="F:thymidine kinase activity"/>
    <property type="evidence" value="ECO:0007669"/>
    <property type="project" value="UniProtKB-UniRule"/>
</dbReference>
<evidence type="ECO:0000256" key="3">
    <source>
        <dbReference type="ARBA" id="ARBA00022634"/>
    </source>
</evidence>
<feature type="binding site" evidence="8">
    <location>
        <begin position="89"/>
        <end position="92"/>
    </location>
    <ligand>
        <name>ATP</name>
        <dbReference type="ChEBI" id="CHEBI:30616"/>
    </ligand>
</feature>
<dbReference type="STRING" id="1188239.MOVI_4750"/>
<dbReference type="SUPFAM" id="SSF52540">
    <property type="entry name" value="P-loop containing nucleoside triphosphate hydrolases"/>
    <property type="match status" value="1"/>
</dbReference>
<dbReference type="Pfam" id="PF00265">
    <property type="entry name" value="TK"/>
    <property type="match status" value="1"/>
</dbReference>
<protein>
    <recommendedName>
        <fullName evidence="2 8">Thymidine kinase</fullName>
        <ecNumber evidence="2 8">2.7.1.21</ecNumber>
    </recommendedName>
</protein>
<dbReference type="PANTHER" id="PTHR11441:SF0">
    <property type="entry name" value="THYMIDINE KINASE, CYTOSOLIC"/>
    <property type="match status" value="1"/>
</dbReference>
<evidence type="ECO:0000256" key="4">
    <source>
        <dbReference type="ARBA" id="ARBA00022679"/>
    </source>
</evidence>
<evidence type="ECO:0000256" key="5">
    <source>
        <dbReference type="ARBA" id="ARBA00022741"/>
    </source>
</evidence>
<keyword evidence="3 8" id="KW-0237">DNA synthesis</keyword>
<dbReference type="InterPro" id="IPR001267">
    <property type="entry name" value="Thymidine_kinase"/>
</dbReference>
<gene>
    <name evidence="8 13" type="primary">tdk</name>
    <name evidence="13" type="ORF">MOVI_4750</name>
</gene>
<dbReference type="GO" id="GO:0005737">
    <property type="term" value="C:cytoplasm"/>
    <property type="evidence" value="ECO:0007669"/>
    <property type="project" value="UniProtKB-SubCell"/>
</dbReference>
<evidence type="ECO:0000256" key="11">
    <source>
        <dbReference type="RuleBase" id="RU000544"/>
    </source>
</evidence>
<comment type="subunit">
    <text evidence="8">Homotetramer.</text>
</comment>
<keyword evidence="5 8" id="KW-0547">Nucleotide-binding</keyword>
<dbReference type="SUPFAM" id="SSF57716">
    <property type="entry name" value="Glucocorticoid receptor-like (DNA-binding domain)"/>
    <property type="match status" value="1"/>
</dbReference>
<evidence type="ECO:0000256" key="12">
    <source>
        <dbReference type="RuleBase" id="RU004165"/>
    </source>
</evidence>
<keyword evidence="8" id="KW-0479">Metal-binding</keyword>
<feature type="active site" description="Proton acceptor" evidence="8 9">
    <location>
        <position position="90"/>
    </location>
</feature>